<evidence type="ECO:0000313" key="2">
    <source>
        <dbReference type="EMBL" id="KAK7249850.1"/>
    </source>
</evidence>
<protein>
    <submittedName>
        <fullName evidence="2">Uncharacterized protein</fullName>
    </submittedName>
</protein>
<proteinExistence type="predicted"/>
<dbReference type="Proteomes" id="UP001363151">
    <property type="component" value="Unassembled WGS sequence"/>
</dbReference>
<feature type="region of interest" description="Disordered" evidence="1">
    <location>
        <begin position="1"/>
        <end position="30"/>
    </location>
</feature>
<evidence type="ECO:0000256" key="1">
    <source>
        <dbReference type="SAM" id="MobiDB-lite"/>
    </source>
</evidence>
<comment type="caution">
    <text evidence="2">The sequence shown here is derived from an EMBL/GenBank/DDBJ whole genome shotgun (WGS) entry which is preliminary data.</text>
</comment>
<organism evidence="2 3">
    <name type="scientific">Aureococcus anophagefferens</name>
    <name type="common">Harmful bloom alga</name>
    <dbReference type="NCBI Taxonomy" id="44056"/>
    <lineage>
        <taxon>Eukaryota</taxon>
        <taxon>Sar</taxon>
        <taxon>Stramenopiles</taxon>
        <taxon>Ochrophyta</taxon>
        <taxon>Pelagophyceae</taxon>
        <taxon>Pelagomonadales</taxon>
        <taxon>Pelagomonadaceae</taxon>
        <taxon>Aureococcus</taxon>
    </lineage>
</organism>
<evidence type="ECO:0000313" key="3">
    <source>
        <dbReference type="Proteomes" id="UP001363151"/>
    </source>
</evidence>
<gene>
    <name evidence="2" type="ORF">SO694_00005115</name>
</gene>
<sequence length="241" mass="26270">MSIASSAGRHTRVRPAESREPSRNRMDSVNARRAMQEAAIPVTKDMHTAAAVAALTPSFMLPEDRRPYREALLRAKVTAGVELRKLLESGRVEGTGMERIGLRYHDASYDFCHMMTAIHEQCAEKTSFFAPPEAFLGKDAPETPPEAAKPKPKKFWNPLPLTKLKPLAKSPDEKKAPDAADADAAGEDRAREKEKAALKKEKTFAFPKRRKKEKAPDADKAAAPAAAADARAAPADAPPPP</sequence>
<feature type="region of interest" description="Disordered" evidence="1">
    <location>
        <begin position="133"/>
        <end position="241"/>
    </location>
</feature>
<feature type="compositionally biased region" description="Basic and acidic residues" evidence="1">
    <location>
        <begin position="14"/>
        <end position="26"/>
    </location>
</feature>
<name>A0ABR1G9I7_AURAN</name>
<accession>A0ABR1G9I7</accession>
<feature type="compositionally biased region" description="Basic and acidic residues" evidence="1">
    <location>
        <begin position="186"/>
        <end position="203"/>
    </location>
</feature>
<keyword evidence="3" id="KW-1185">Reference proteome</keyword>
<feature type="compositionally biased region" description="Low complexity" evidence="1">
    <location>
        <begin position="221"/>
        <end position="235"/>
    </location>
</feature>
<dbReference type="EMBL" id="JBBJCI010000039">
    <property type="protein sequence ID" value="KAK7249850.1"/>
    <property type="molecule type" value="Genomic_DNA"/>
</dbReference>
<reference evidence="2 3" key="1">
    <citation type="submission" date="2024-03" db="EMBL/GenBank/DDBJ databases">
        <title>Aureococcus anophagefferens CCMP1851 and Kratosvirus quantuckense: Draft genome of a second virus-susceptible host strain in the model system.</title>
        <authorList>
            <person name="Chase E."/>
            <person name="Truchon A.R."/>
            <person name="Schepens W."/>
            <person name="Wilhelm S.W."/>
        </authorList>
    </citation>
    <scope>NUCLEOTIDE SEQUENCE [LARGE SCALE GENOMIC DNA]</scope>
    <source>
        <strain evidence="2 3">CCMP1851</strain>
    </source>
</reference>
<feature type="compositionally biased region" description="Low complexity" evidence="1">
    <location>
        <begin position="158"/>
        <end position="169"/>
    </location>
</feature>